<evidence type="ECO:0000313" key="1">
    <source>
        <dbReference type="EMBL" id="DAE92010.1"/>
    </source>
</evidence>
<organism evidence="1">
    <name type="scientific">Podoviridae sp. ctXdu7</name>
    <dbReference type="NCBI Taxonomy" id="2827618"/>
    <lineage>
        <taxon>Viruses</taxon>
        <taxon>Duplodnaviria</taxon>
        <taxon>Heunggongvirae</taxon>
        <taxon>Uroviricota</taxon>
        <taxon>Caudoviricetes</taxon>
    </lineage>
</organism>
<reference evidence="1" key="1">
    <citation type="journal article" date="2021" name="Proc. Natl. Acad. Sci. U.S.A.">
        <title>A Catalog of Tens of Thousands of Viruses from Human Metagenomes Reveals Hidden Associations with Chronic Diseases.</title>
        <authorList>
            <person name="Tisza M.J."/>
            <person name="Buck C.B."/>
        </authorList>
    </citation>
    <scope>NUCLEOTIDE SEQUENCE</scope>
    <source>
        <strain evidence="1">CtXdu7</strain>
    </source>
</reference>
<name>A0A8S5RRP1_9CAUD</name>
<dbReference type="EMBL" id="BK057792">
    <property type="protein sequence ID" value="DAE92010.1"/>
    <property type="molecule type" value="Genomic_DNA"/>
</dbReference>
<proteinExistence type="predicted"/>
<sequence length="96" mass="11310">MPNLNISYKQFINGCIKATLMLAYTAIGYSIGFSQNYNEIQNNRDEITWLEQKIFDQQKEMDAFKSYVVKAENLEYQMNDLIKRITSLETLIKSRK</sequence>
<accession>A0A8S5RRP1</accession>
<protein>
    <submittedName>
        <fullName evidence="1">Uncharacterized protein</fullName>
    </submittedName>
</protein>